<dbReference type="SUPFAM" id="SSF53098">
    <property type="entry name" value="Ribonuclease H-like"/>
    <property type="match status" value="1"/>
</dbReference>
<reference evidence="1 2" key="1">
    <citation type="journal article" date="2017" name="Genome Biol. Evol.">
        <title>Phytophthora megakarya and P. palmivora, closely related causal agents of cacao black pod rot, underwent increases in genome sizes and gene numbers by different mechanisms.</title>
        <authorList>
            <person name="Ali S.S."/>
            <person name="Shao J."/>
            <person name="Lary D.J."/>
            <person name="Kronmiller B."/>
            <person name="Shen D."/>
            <person name="Strem M.D."/>
            <person name="Amoako-Attah I."/>
            <person name="Akrofi A.Y."/>
            <person name="Begoude B.A."/>
            <person name="Ten Hoopen G.M."/>
            <person name="Coulibaly K."/>
            <person name="Kebe B.I."/>
            <person name="Melnick R.L."/>
            <person name="Guiltinan M.J."/>
            <person name="Tyler B.M."/>
            <person name="Meinhardt L.W."/>
            <person name="Bailey B.A."/>
        </authorList>
    </citation>
    <scope>NUCLEOTIDE SEQUENCE [LARGE SCALE GENOMIC DNA]</scope>
    <source>
        <strain evidence="2">sbr112.9</strain>
    </source>
</reference>
<proteinExistence type="predicted"/>
<comment type="caution">
    <text evidence="1">The sequence shown here is derived from an EMBL/GenBank/DDBJ whole genome shotgun (WGS) entry which is preliminary data.</text>
</comment>
<evidence type="ECO:0000313" key="1">
    <source>
        <dbReference type="EMBL" id="POM74010.1"/>
    </source>
</evidence>
<dbReference type="AlphaFoldDB" id="A0A2P4Y873"/>
<name>A0A2P4Y873_9STRA</name>
<dbReference type="EMBL" id="NCKW01004950">
    <property type="protein sequence ID" value="POM74010.1"/>
    <property type="molecule type" value="Genomic_DNA"/>
</dbReference>
<sequence length="135" mass="15685">MTRYAVAVSVKQHTVESVTAILVKQVALRFGPFREMAERITPVPYRPRMIGLVERFHCAWKDMTDRDDLIDWAMYAYNSGWHSTVQLSPNELVMGRRLRTPNEQLRRTSFTEVPNLSAYHRQLLAEMKSSPECAE</sequence>
<dbReference type="Gene3D" id="3.30.420.10">
    <property type="entry name" value="Ribonuclease H-like superfamily/Ribonuclease H"/>
    <property type="match status" value="1"/>
</dbReference>
<dbReference type="OrthoDB" id="441971at2759"/>
<dbReference type="InterPro" id="IPR036397">
    <property type="entry name" value="RNaseH_sf"/>
</dbReference>
<organism evidence="1 2">
    <name type="scientific">Phytophthora palmivora</name>
    <dbReference type="NCBI Taxonomy" id="4796"/>
    <lineage>
        <taxon>Eukaryota</taxon>
        <taxon>Sar</taxon>
        <taxon>Stramenopiles</taxon>
        <taxon>Oomycota</taxon>
        <taxon>Peronosporomycetes</taxon>
        <taxon>Peronosporales</taxon>
        <taxon>Peronosporaceae</taxon>
        <taxon>Phytophthora</taxon>
    </lineage>
</organism>
<dbReference type="InterPro" id="IPR012337">
    <property type="entry name" value="RNaseH-like_sf"/>
</dbReference>
<dbReference type="Proteomes" id="UP000237271">
    <property type="component" value="Unassembled WGS sequence"/>
</dbReference>
<evidence type="ECO:0000313" key="2">
    <source>
        <dbReference type="Proteomes" id="UP000237271"/>
    </source>
</evidence>
<gene>
    <name evidence="1" type="ORF">PHPALM_9084</name>
</gene>
<accession>A0A2P4Y873</accession>
<dbReference type="GO" id="GO:0003676">
    <property type="term" value="F:nucleic acid binding"/>
    <property type="evidence" value="ECO:0007669"/>
    <property type="project" value="InterPro"/>
</dbReference>
<protein>
    <submittedName>
        <fullName evidence="1">Cyclic AMP-dependent protein kinase-like protein regulatory subunit</fullName>
    </submittedName>
</protein>
<keyword evidence="2" id="KW-1185">Reference proteome</keyword>